<feature type="region of interest" description="Disordered" evidence="2">
    <location>
        <begin position="956"/>
        <end position="978"/>
    </location>
</feature>
<reference evidence="4 5" key="1">
    <citation type="submission" date="2024-02" db="EMBL/GenBank/DDBJ databases">
        <authorList>
            <person name="Chen Y."/>
            <person name="Shah S."/>
            <person name="Dougan E. K."/>
            <person name="Thang M."/>
            <person name="Chan C."/>
        </authorList>
    </citation>
    <scope>NUCLEOTIDE SEQUENCE [LARGE SCALE GENOMIC DNA]</scope>
</reference>
<proteinExistence type="predicted"/>
<gene>
    <name evidence="4" type="ORF">CCMP2556_LOCUS11021</name>
</gene>
<dbReference type="EMBL" id="CAXAMN010005224">
    <property type="protein sequence ID" value="CAK9012877.1"/>
    <property type="molecule type" value="Genomic_DNA"/>
</dbReference>
<feature type="region of interest" description="Disordered" evidence="2">
    <location>
        <begin position="1"/>
        <end position="56"/>
    </location>
</feature>
<feature type="region of interest" description="Disordered" evidence="2">
    <location>
        <begin position="82"/>
        <end position="106"/>
    </location>
</feature>
<evidence type="ECO:0000256" key="1">
    <source>
        <dbReference type="PROSITE-ProRule" id="PRU00723"/>
    </source>
</evidence>
<dbReference type="Proteomes" id="UP001642484">
    <property type="component" value="Unassembled WGS sequence"/>
</dbReference>
<feature type="compositionally biased region" description="Low complexity" evidence="2">
    <location>
        <begin position="20"/>
        <end position="38"/>
    </location>
</feature>
<sequence>MTSAKEDGPLALEDQPTLALALPGSSGPRGPPVVYGPARQGGVREKEGKGKGLQGKVVTNPFWSERLQNEVMLRAMRPTALPAADPETGYHEGASTSGRVEPGEEGRGVSVDIQELLKAVMAQNAALKKEVAELRRTVEAKPAKAIEDRPKPPTTTPPPSPPKAPPPVTPDRGRKRDTSQAWADVEIPEFPGGGTGAKQQATMRRDGDQRSSNVPGVPGSWGVQGWGLQPGHQRGDEAGHQESGEGMRELMRGSPLEQAAQSVLRQLGTSSSDGNWGEVIRSVELPPLQDLREGDLGSLILGDWIQLITPTMKDLSATSWRWWEEVMNLAMIAYREWLQAEPVQRLYIRPRVPPECSGGWSRLEQRGQLMLINAVPQNIKAEVLASRTTSSVEVLYALFRRYQPGGLAERSRLLRQLVEPKAPQTMDEVVEALRGWRRSLRRAQELDIATPDATLLLGALDKMSELVARTSSQVAFRMSSTRATLGVDVTPNLETVLNFSDMLTAEAESLAISELKPIQEVKSSPPTTKVKAMAAALEDKGEKGAGKSKGDGKPEERVCRFWGSEDGCRKGQECRFKHEWGSLEKKGRCFGCSSTKHTKKECPATRVKGEGEKHVKTFKKENDKGSGAKKGEKDMDGESQQISPDPVADDKKIEKPAASSGEVQALLSEATTLLKSLRPVGEGRAGVKAIKLSSLEVKTNDRALLDGGATHCLRRAESEEEWQRAQEVRVELAEGSVVLRQIPWTKTLLTQNEAQTIVPLGVLISLGYEAYWEKDRFTLTDPSGALLDVAVEGMCPTVAEGLGRELIMEIERSMVRERARLAVLKGEEEQKELGTDEIHHLRELRELFPEVPLQLLVRILPKTGWTGEALPWNRHERRRVRKAREVVIHLFSGDTKKYWQRELESEGRAVLCVDTVIDPGMNILRDDVFAYLLEIADGGTLRALLGGPPCRTMSRLRYRQPGPPPLREREGPGRFGLPNLDPVLKRQVEDDTLLWLRQVYLHHRASRAAQPRTVVTALEQPDDPEAYLSDVKEGTGGAGISEKDEKSGEVPWGTPGGNLRDWARTCQSSSS</sequence>
<dbReference type="InterPro" id="IPR000571">
    <property type="entry name" value="Znf_CCCH"/>
</dbReference>
<evidence type="ECO:0000313" key="4">
    <source>
        <dbReference type="EMBL" id="CAK9012877.1"/>
    </source>
</evidence>
<keyword evidence="1" id="KW-0863">Zinc-finger</keyword>
<feature type="compositionally biased region" description="Basic and acidic residues" evidence="2">
    <location>
        <begin position="233"/>
        <end position="249"/>
    </location>
</feature>
<evidence type="ECO:0000313" key="5">
    <source>
        <dbReference type="Proteomes" id="UP001642484"/>
    </source>
</evidence>
<feature type="region of interest" description="Disordered" evidence="2">
    <location>
        <begin position="1024"/>
        <end position="1071"/>
    </location>
</feature>
<organism evidence="4 5">
    <name type="scientific">Durusdinium trenchii</name>
    <dbReference type="NCBI Taxonomy" id="1381693"/>
    <lineage>
        <taxon>Eukaryota</taxon>
        <taxon>Sar</taxon>
        <taxon>Alveolata</taxon>
        <taxon>Dinophyceae</taxon>
        <taxon>Suessiales</taxon>
        <taxon>Symbiodiniaceae</taxon>
        <taxon>Durusdinium</taxon>
    </lineage>
</organism>
<feature type="compositionally biased region" description="Pro residues" evidence="2">
    <location>
        <begin position="152"/>
        <end position="169"/>
    </location>
</feature>
<keyword evidence="1" id="KW-0862">Zinc</keyword>
<keyword evidence="1" id="KW-0479">Metal-binding</keyword>
<feature type="compositionally biased region" description="Basic and acidic residues" evidence="2">
    <location>
        <begin position="600"/>
        <end position="636"/>
    </location>
</feature>
<comment type="caution">
    <text evidence="4">The sequence shown here is derived from an EMBL/GenBank/DDBJ whole genome shotgun (WGS) entry which is preliminary data.</text>
</comment>
<accession>A0ABP0JF81</accession>
<evidence type="ECO:0000256" key="2">
    <source>
        <dbReference type="SAM" id="MobiDB-lite"/>
    </source>
</evidence>
<feature type="region of interest" description="Disordered" evidence="2">
    <location>
        <begin position="600"/>
        <end position="661"/>
    </location>
</feature>
<name>A0ABP0JF81_9DINO</name>
<protein>
    <recommendedName>
        <fullName evidence="3">C3H1-type domain-containing protein</fullName>
    </recommendedName>
</protein>
<feature type="region of interest" description="Disordered" evidence="2">
    <location>
        <begin position="139"/>
        <end position="249"/>
    </location>
</feature>
<feature type="domain" description="C3H1-type" evidence="3">
    <location>
        <begin position="553"/>
        <end position="581"/>
    </location>
</feature>
<feature type="zinc finger region" description="C3H1-type" evidence="1">
    <location>
        <begin position="553"/>
        <end position="581"/>
    </location>
</feature>
<dbReference type="PROSITE" id="PS50103">
    <property type="entry name" value="ZF_C3H1"/>
    <property type="match status" value="1"/>
</dbReference>
<keyword evidence="5" id="KW-1185">Reference proteome</keyword>
<evidence type="ECO:0000259" key="3">
    <source>
        <dbReference type="PROSITE" id="PS50103"/>
    </source>
</evidence>
<feature type="compositionally biased region" description="Basic and acidic residues" evidence="2">
    <location>
        <begin position="139"/>
        <end position="151"/>
    </location>
</feature>